<dbReference type="InterPro" id="IPR050927">
    <property type="entry name" value="TRPM"/>
</dbReference>
<dbReference type="EMBL" id="KN610160">
    <property type="protein sequence ID" value="KHJ78048.1"/>
    <property type="molecule type" value="Genomic_DNA"/>
</dbReference>
<proteinExistence type="predicted"/>
<sequence length="154" mass="18239">MRMEPCDSKSIRFYLGNVSDCTQANFNWDNITETSVQCWFKTTMVPIILFIYMLVSSIMLVNLVTALLTKKYEEVSRYSHIYWKSKLYDRLIEYEQKIWVPSPLSIFYYAARGFLYLVLTSYGLYGVKYRCVFTLPKAVLDVLNRFEGTFLYKV</sequence>
<evidence type="ECO:0008006" key="4">
    <source>
        <dbReference type="Google" id="ProtNLM"/>
    </source>
</evidence>
<dbReference type="PANTHER" id="PTHR13800:SF43">
    <property type="entry name" value="ION_TRANS DOMAIN-CONTAINING PROTEIN"/>
    <property type="match status" value="1"/>
</dbReference>
<dbReference type="GO" id="GO:0005886">
    <property type="term" value="C:plasma membrane"/>
    <property type="evidence" value="ECO:0007669"/>
    <property type="project" value="TreeGrafter"/>
</dbReference>
<dbReference type="GO" id="GO:0030001">
    <property type="term" value="P:metal ion transport"/>
    <property type="evidence" value="ECO:0007669"/>
    <property type="project" value="TreeGrafter"/>
</dbReference>
<dbReference type="Proteomes" id="UP000053660">
    <property type="component" value="Unassembled WGS sequence"/>
</dbReference>
<evidence type="ECO:0000313" key="2">
    <source>
        <dbReference type="EMBL" id="KHJ78048.1"/>
    </source>
</evidence>
<name>A0A0B1RY87_OESDE</name>
<gene>
    <name evidence="2" type="ORF">OESDEN_22332</name>
</gene>
<evidence type="ECO:0000313" key="3">
    <source>
        <dbReference type="Proteomes" id="UP000053660"/>
    </source>
</evidence>
<keyword evidence="1" id="KW-1133">Transmembrane helix</keyword>
<keyword evidence="1" id="KW-0472">Membrane</keyword>
<keyword evidence="3" id="KW-1185">Reference proteome</keyword>
<organism evidence="2 3">
    <name type="scientific">Oesophagostomum dentatum</name>
    <name type="common">Nodular worm</name>
    <dbReference type="NCBI Taxonomy" id="61180"/>
    <lineage>
        <taxon>Eukaryota</taxon>
        <taxon>Metazoa</taxon>
        <taxon>Ecdysozoa</taxon>
        <taxon>Nematoda</taxon>
        <taxon>Chromadorea</taxon>
        <taxon>Rhabditida</taxon>
        <taxon>Rhabditina</taxon>
        <taxon>Rhabditomorpha</taxon>
        <taxon>Strongyloidea</taxon>
        <taxon>Strongylidae</taxon>
        <taxon>Oesophagostomum</taxon>
    </lineage>
</organism>
<protein>
    <recommendedName>
        <fullName evidence="4">Ion transport domain-containing protein</fullName>
    </recommendedName>
</protein>
<reference evidence="2 3" key="1">
    <citation type="submission" date="2014-03" db="EMBL/GenBank/DDBJ databases">
        <title>Draft genome of the hookworm Oesophagostomum dentatum.</title>
        <authorList>
            <person name="Mitreva M."/>
        </authorList>
    </citation>
    <scope>NUCLEOTIDE SEQUENCE [LARGE SCALE GENOMIC DNA]</scope>
    <source>
        <strain evidence="2 3">OD-Hann</strain>
    </source>
</reference>
<accession>A0A0B1RY87</accession>
<evidence type="ECO:0000256" key="1">
    <source>
        <dbReference type="SAM" id="Phobius"/>
    </source>
</evidence>
<feature type="transmembrane region" description="Helical" evidence="1">
    <location>
        <begin position="47"/>
        <end position="68"/>
    </location>
</feature>
<dbReference type="GO" id="GO:0005261">
    <property type="term" value="F:monoatomic cation channel activity"/>
    <property type="evidence" value="ECO:0007669"/>
    <property type="project" value="TreeGrafter"/>
</dbReference>
<dbReference type="PANTHER" id="PTHR13800">
    <property type="entry name" value="TRANSIENT RECEPTOR POTENTIAL CATION CHANNEL, SUBFAMILY M, MEMBER 6"/>
    <property type="match status" value="1"/>
</dbReference>
<dbReference type="AlphaFoldDB" id="A0A0B1RY87"/>
<feature type="transmembrane region" description="Helical" evidence="1">
    <location>
        <begin position="106"/>
        <end position="127"/>
    </location>
</feature>
<keyword evidence="1" id="KW-0812">Transmembrane</keyword>
<dbReference type="OrthoDB" id="5871524at2759"/>